<feature type="non-terminal residue" evidence="1">
    <location>
        <position position="52"/>
    </location>
</feature>
<evidence type="ECO:0000313" key="1">
    <source>
        <dbReference type="EMBL" id="KAJ9585205.1"/>
    </source>
</evidence>
<comment type="caution">
    <text evidence="1">The sequence shown here is derived from an EMBL/GenBank/DDBJ whole genome shotgun (WGS) entry which is preliminary data.</text>
</comment>
<organism evidence="1 2">
    <name type="scientific">Diploptera punctata</name>
    <name type="common">Pacific beetle cockroach</name>
    <dbReference type="NCBI Taxonomy" id="6984"/>
    <lineage>
        <taxon>Eukaryota</taxon>
        <taxon>Metazoa</taxon>
        <taxon>Ecdysozoa</taxon>
        <taxon>Arthropoda</taxon>
        <taxon>Hexapoda</taxon>
        <taxon>Insecta</taxon>
        <taxon>Pterygota</taxon>
        <taxon>Neoptera</taxon>
        <taxon>Polyneoptera</taxon>
        <taxon>Dictyoptera</taxon>
        <taxon>Blattodea</taxon>
        <taxon>Blaberoidea</taxon>
        <taxon>Blaberidae</taxon>
        <taxon>Diplopterinae</taxon>
        <taxon>Diploptera</taxon>
    </lineage>
</organism>
<evidence type="ECO:0000313" key="2">
    <source>
        <dbReference type="Proteomes" id="UP001233999"/>
    </source>
</evidence>
<dbReference type="AlphaFoldDB" id="A0AAD8EC98"/>
<proteinExistence type="predicted"/>
<reference evidence="1" key="1">
    <citation type="journal article" date="2023" name="IScience">
        <title>Live-bearing cockroach genome reveals convergent evolutionary mechanisms linked to viviparity in insects and beyond.</title>
        <authorList>
            <person name="Fouks B."/>
            <person name="Harrison M.C."/>
            <person name="Mikhailova A.A."/>
            <person name="Marchal E."/>
            <person name="English S."/>
            <person name="Carruthers M."/>
            <person name="Jennings E.C."/>
            <person name="Chiamaka E.L."/>
            <person name="Frigard R.A."/>
            <person name="Pippel M."/>
            <person name="Attardo G.M."/>
            <person name="Benoit J.B."/>
            <person name="Bornberg-Bauer E."/>
            <person name="Tobe S.S."/>
        </authorList>
    </citation>
    <scope>NUCLEOTIDE SEQUENCE</scope>
    <source>
        <strain evidence="1">Stay&amp;Tobe</strain>
    </source>
</reference>
<feature type="non-terminal residue" evidence="1">
    <location>
        <position position="1"/>
    </location>
</feature>
<sequence length="52" mass="6238">LDLLCKMQALGLCYVYKNICRISFHFVNNITDQMIVYRKTKYLSVVRLIFFT</sequence>
<gene>
    <name evidence="1" type="ORF">L9F63_003008</name>
</gene>
<keyword evidence="2" id="KW-1185">Reference proteome</keyword>
<dbReference type="EMBL" id="JASPKZ010007292">
    <property type="protein sequence ID" value="KAJ9585205.1"/>
    <property type="molecule type" value="Genomic_DNA"/>
</dbReference>
<accession>A0AAD8EC98</accession>
<protein>
    <submittedName>
        <fullName evidence="1">Uncharacterized protein</fullName>
    </submittedName>
</protein>
<reference evidence="1" key="2">
    <citation type="submission" date="2023-05" db="EMBL/GenBank/DDBJ databases">
        <authorList>
            <person name="Fouks B."/>
        </authorList>
    </citation>
    <scope>NUCLEOTIDE SEQUENCE</scope>
    <source>
        <strain evidence="1">Stay&amp;Tobe</strain>
        <tissue evidence="1">Testes</tissue>
    </source>
</reference>
<name>A0AAD8EC98_DIPPU</name>
<dbReference type="Proteomes" id="UP001233999">
    <property type="component" value="Unassembled WGS sequence"/>
</dbReference>